<keyword evidence="10 11" id="KW-0804">Transcription</keyword>
<dbReference type="GO" id="GO:0045892">
    <property type="term" value="P:negative regulation of DNA-templated transcription"/>
    <property type="evidence" value="ECO:0007669"/>
    <property type="project" value="TreeGrafter"/>
</dbReference>
<comment type="PTM">
    <text evidence="11">Upon Fe-S cluster removal intramolecular disulfide bonds are formed.</text>
</comment>
<keyword evidence="5 11" id="KW-0408">Iron</keyword>
<protein>
    <recommendedName>
        <fullName evidence="11">Transcriptional regulator WhiB</fullName>
    </recommendedName>
</protein>
<feature type="binding site" evidence="11">
    <location>
        <position position="54"/>
    </location>
    <ligand>
        <name>[4Fe-4S] cluster</name>
        <dbReference type="ChEBI" id="CHEBI:49883"/>
    </ligand>
</feature>
<reference evidence="13" key="2">
    <citation type="submission" date="2023-01" db="EMBL/GenBank/DDBJ databases">
        <authorList>
            <person name="Sun Q."/>
            <person name="Evtushenko L."/>
        </authorList>
    </citation>
    <scope>NUCLEOTIDE SEQUENCE</scope>
    <source>
        <strain evidence="13">VKM Ac-1069</strain>
    </source>
</reference>
<evidence type="ECO:0000313" key="13">
    <source>
        <dbReference type="EMBL" id="GLL13637.1"/>
    </source>
</evidence>
<dbReference type="GO" id="GO:0005737">
    <property type="term" value="C:cytoplasm"/>
    <property type="evidence" value="ECO:0007669"/>
    <property type="project" value="UniProtKB-SubCell"/>
</dbReference>
<comment type="caution">
    <text evidence="13">The sequence shown here is derived from an EMBL/GenBank/DDBJ whole genome shotgun (WGS) entry which is preliminary data.</text>
</comment>
<keyword evidence="4 11" id="KW-0479">Metal-binding</keyword>
<keyword evidence="3 11" id="KW-0004">4Fe-4S</keyword>
<accession>A0A9W6L4R4</accession>
<feature type="binding site" evidence="11">
    <location>
        <position position="57"/>
    </location>
    <ligand>
        <name>[4Fe-4S] cluster</name>
        <dbReference type="ChEBI" id="CHEBI:49883"/>
    </ligand>
</feature>
<evidence type="ECO:0000256" key="10">
    <source>
        <dbReference type="ARBA" id="ARBA00023163"/>
    </source>
</evidence>
<evidence type="ECO:0000256" key="8">
    <source>
        <dbReference type="ARBA" id="ARBA00023125"/>
    </source>
</evidence>
<reference evidence="13" key="1">
    <citation type="journal article" date="2014" name="Int. J. Syst. Evol. Microbiol.">
        <title>Complete genome sequence of Corynebacterium casei LMG S-19264T (=DSM 44701T), isolated from a smear-ripened cheese.</title>
        <authorList>
            <consortium name="US DOE Joint Genome Institute (JGI-PGF)"/>
            <person name="Walter F."/>
            <person name="Albersmeier A."/>
            <person name="Kalinowski J."/>
            <person name="Ruckert C."/>
        </authorList>
    </citation>
    <scope>NUCLEOTIDE SEQUENCE</scope>
    <source>
        <strain evidence="13">VKM Ac-1069</strain>
    </source>
</reference>
<evidence type="ECO:0000256" key="5">
    <source>
        <dbReference type="ARBA" id="ARBA00023004"/>
    </source>
</evidence>
<evidence type="ECO:0000256" key="2">
    <source>
        <dbReference type="ARBA" id="ARBA00006597"/>
    </source>
</evidence>
<evidence type="ECO:0000256" key="6">
    <source>
        <dbReference type="ARBA" id="ARBA00023014"/>
    </source>
</evidence>
<keyword evidence="8 11" id="KW-0238">DNA-binding</keyword>
<evidence type="ECO:0000313" key="14">
    <source>
        <dbReference type="Proteomes" id="UP001143463"/>
    </source>
</evidence>
<feature type="domain" description="4Fe-4S Wbl-type" evidence="12">
    <location>
        <begin position="30"/>
        <end position="87"/>
    </location>
</feature>
<dbReference type="GO" id="GO:0051539">
    <property type="term" value="F:4 iron, 4 sulfur cluster binding"/>
    <property type="evidence" value="ECO:0007669"/>
    <property type="project" value="UniProtKB-UniRule"/>
</dbReference>
<evidence type="ECO:0000259" key="12">
    <source>
        <dbReference type="PROSITE" id="PS51674"/>
    </source>
</evidence>
<dbReference type="InterPro" id="IPR003482">
    <property type="entry name" value="Whib"/>
</dbReference>
<comment type="subcellular location">
    <subcellularLocation>
        <location evidence="1 11">Cytoplasm</location>
    </subcellularLocation>
</comment>
<dbReference type="InterPro" id="IPR034768">
    <property type="entry name" value="4FE4S_WBL"/>
</dbReference>
<name>A0A9W6L4R4_9PSEU</name>
<dbReference type="RefSeq" id="WP_081924508.1">
    <property type="nucleotide sequence ID" value="NZ_BAAAUZ010000040.1"/>
</dbReference>
<dbReference type="GO" id="GO:0003677">
    <property type="term" value="F:DNA binding"/>
    <property type="evidence" value="ECO:0007669"/>
    <property type="project" value="UniProtKB-UniRule"/>
</dbReference>
<dbReference type="GO" id="GO:0046872">
    <property type="term" value="F:metal ion binding"/>
    <property type="evidence" value="ECO:0007669"/>
    <property type="project" value="UniProtKB-KW"/>
</dbReference>
<evidence type="ECO:0000256" key="7">
    <source>
        <dbReference type="ARBA" id="ARBA00023015"/>
    </source>
</evidence>
<comment type="cofactor">
    <cofactor evidence="11">
        <name>[4Fe-4S] cluster</name>
        <dbReference type="ChEBI" id="CHEBI:49883"/>
    </cofactor>
    <text evidence="11">Binds 1 [4Fe-4S] cluster per subunit. Following nitrosylation of the [4Fe-4S] cluster binds 1 [4Fe-8(NO)] cluster per subunit.</text>
</comment>
<keyword evidence="9 11" id="KW-1015">Disulfide bond</keyword>
<dbReference type="AlphaFoldDB" id="A0A9W6L4R4"/>
<dbReference type="GO" id="GO:0047134">
    <property type="term" value="F:protein-disulfide reductase [NAD(P)H] activity"/>
    <property type="evidence" value="ECO:0007669"/>
    <property type="project" value="TreeGrafter"/>
</dbReference>
<dbReference type="GO" id="GO:0045454">
    <property type="term" value="P:cell redox homeostasis"/>
    <property type="evidence" value="ECO:0007669"/>
    <property type="project" value="TreeGrafter"/>
</dbReference>
<feature type="binding site" evidence="11">
    <location>
        <position position="31"/>
    </location>
    <ligand>
        <name>[4Fe-4S] cluster</name>
        <dbReference type="ChEBI" id="CHEBI:49883"/>
    </ligand>
</feature>
<dbReference type="EMBL" id="BSFQ01000023">
    <property type="protein sequence ID" value="GLL13637.1"/>
    <property type="molecule type" value="Genomic_DNA"/>
</dbReference>
<dbReference type="PANTHER" id="PTHR38839:SF2">
    <property type="entry name" value="TRANSCRIPTIONAL REGULATOR WHIB7-RELATED"/>
    <property type="match status" value="1"/>
</dbReference>
<comment type="function">
    <text evidence="11">Acts as a transcriptional regulator. Probably redox-responsive. The apo- but not holo-form probably binds DNA.</text>
</comment>
<gene>
    <name evidence="11" type="primary">whiB</name>
    <name evidence="13" type="ORF">GCM10017577_47810</name>
</gene>
<evidence type="ECO:0000256" key="1">
    <source>
        <dbReference type="ARBA" id="ARBA00004496"/>
    </source>
</evidence>
<dbReference type="GO" id="GO:0035731">
    <property type="term" value="F:dinitrosyl-iron complex binding"/>
    <property type="evidence" value="ECO:0007669"/>
    <property type="project" value="UniProtKB-UniRule"/>
</dbReference>
<sequence length="106" mass="11428">MPTSATVSSRSAVDIRSRRRAAPAADLALPCQHANPDLWFAVSPLDLERAKRLCRPCPVRAECLAGAVRRGEPWGVWGGEIIDRGTVIARKRGPGRPPRSALAYSG</sequence>
<dbReference type="PROSITE" id="PS51674">
    <property type="entry name" value="4FE4S_WBL"/>
    <property type="match status" value="1"/>
</dbReference>
<keyword evidence="14" id="KW-1185">Reference proteome</keyword>
<comment type="similarity">
    <text evidence="2 11">Belongs to the WhiB family.</text>
</comment>
<evidence type="ECO:0000256" key="4">
    <source>
        <dbReference type="ARBA" id="ARBA00022723"/>
    </source>
</evidence>
<keyword evidence="7 11" id="KW-0805">Transcription regulation</keyword>
<keyword evidence="6 11" id="KW-0411">Iron-sulfur</keyword>
<dbReference type="HAMAP" id="MF_01479">
    <property type="entry name" value="WhiB"/>
    <property type="match status" value="1"/>
</dbReference>
<dbReference type="Proteomes" id="UP001143463">
    <property type="component" value="Unassembled WGS sequence"/>
</dbReference>
<evidence type="ECO:0000256" key="11">
    <source>
        <dbReference type="HAMAP-Rule" id="MF_01479"/>
    </source>
</evidence>
<evidence type="ECO:0000256" key="9">
    <source>
        <dbReference type="ARBA" id="ARBA00023157"/>
    </source>
</evidence>
<comment type="PTM">
    <text evidence="11">The Fe-S cluster can be nitrosylated by nitric oxide (NO).</text>
</comment>
<proteinExistence type="inferred from homology"/>
<dbReference type="PANTHER" id="PTHR38839">
    <property type="entry name" value="TRANSCRIPTIONAL REGULATOR WHID-RELATED"/>
    <property type="match status" value="1"/>
</dbReference>
<organism evidence="13 14">
    <name type="scientific">Pseudonocardia halophobica</name>
    <dbReference type="NCBI Taxonomy" id="29401"/>
    <lineage>
        <taxon>Bacteria</taxon>
        <taxon>Bacillati</taxon>
        <taxon>Actinomycetota</taxon>
        <taxon>Actinomycetes</taxon>
        <taxon>Pseudonocardiales</taxon>
        <taxon>Pseudonocardiaceae</taxon>
        <taxon>Pseudonocardia</taxon>
    </lineage>
</organism>
<feature type="binding site" evidence="11">
    <location>
        <position position="63"/>
    </location>
    <ligand>
        <name>[4Fe-4S] cluster</name>
        <dbReference type="ChEBI" id="CHEBI:49883"/>
    </ligand>
</feature>
<keyword evidence="11" id="KW-0963">Cytoplasm</keyword>
<dbReference type="Pfam" id="PF02467">
    <property type="entry name" value="Whib"/>
    <property type="match status" value="1"/>
</dbReference>
<evidence type="ECO:0000256" key="3">
    <source>
        <dbReference type="ARBA" id="ARBA00022485"/>
    </source>
</evidence>